<proteinExistence type="predicted"/>
<dbReference type="Proteomes" id="UP001597216">
    <property type="component" value="Unassembled WGS sequence"/>
</dbReference>
<feature type="chain" id="PRO_5045851074" evidence="1">
    <location>
        <begin position="27"/>
        <end position="53"/>
    </location>
</feature>
<organism evidence="2 3">
    <name type="scientific">Phenylobacterium conjunctum</name>
    <dbReference type="NCBI Taxonomy" id="1298959"/>
    <lineage>
        <taxon>Bacteria</taxon>
        <taxon>Pseudomonadati</taxon>
        <taxon>Pseudomonadota</taxon>
        <taxon>Alphaproteobacteria</taxon>
        <taxon>Caulobacterales</taxon>
        <taxon>Caulobacteraceae</taxon>
        <taxon>Phenylobacterium</taxon>
    </lineage>
</organism>
<name>A0ABW3SZ43_9CAUL</name>
<keyword evidence="1" id="KW-0732">Signal</keyword>
<evidence type="ECO:0000313" key="3">
    <source>
        <dbReference type="Proteomes" id="UP001597216"/>
    </source>
</evidence>
<feature type="signal peptide" evidence="1">
    <location>
        <begin position="1"/>
        <end position="26"/>
    </location>
</feature>
<dbReference type="RefSeq" id="WP_374347667.1">
    <property type="nucleotide sequence ID" value="NZ_JBHTLQ010000003.1"/>
</dbReference>
<keyword evidence="3" id="KW-1185">Reference proteome</keyword>
<evidence type="ECO:0000256" key="1">
    <source>
        <dbReference type="SAM" id="SignalP"/>
    </source>
</evidence>
<comment type="caution">
    <text evidence="2">The sequence shown here is derived from an EMBL/GenBank/DDBJ whole genome shotgun (WGS) entry which is preliminary data.</text>
</comment>
<gene>
    <name evidence="2" type="ORF">ACFQ27_02350</name>
</gene>
<dbReference type="EMBL" id="JBHTLQ010000003">
    <property type="protein sequence ID" value="MFD1189406.1"/>
    <property type="molecule type" value="Genomic_DNA"/>
</dbReference>
<evidence type="ECO:0000313" key="2">
    <source>
        <dbReference type="EMBL" id="MFD1189406.1"/>
    </source>
</evidence>
<accession>A0ABW3SZ43</accession>
<reference evidence="3" key="1">
    <citation type="journal article" date="2019" name="Int. J. Syst. Evol. Microbiol.">
        <title>The Global Catalogue of Microorganisms (GCM) 10K type strain sequencing project: providing services to taxonomists for standard genome sequencing and annotation.</title>
        <authorList>
            <consortium name="The Broad Institute Genomics Platform"/>
            <consortium name="The Broad Institute Genome Sequencing Center for Infectious Disease"/>
            <person name="Wu L."/>
            <person name="Ma J."/>
        </authorList>
    </citation>
    <scope>NUCLEOTIDE SEQUENCE [LARGE SCALE GENOMIC DNA]</scope>
    <source>
        <strain evidence="3">CCUG 55074</strain>
    </source>
</reference>
<protein>
    <submittedName>
        <fullName evidence="2">Uncharacterized protein</fullName>
    </submittedName>
</protein>
<sequence length="53" mass="5525">MKLSKTQRALALAMVIVAGMSGLAAAQVNPAPLEPVVLEQELAQLGVEPIKLD</sequence>